<dbReference type="InterPro" id="IPR013783">
    <property type="entry name" value="Ig-like_fold"/>
</dbReference>
<evidence type="ECO:0000313" key="12">
    <source>
        <dbReference type="Proteomes" id="UP000188243"/>
    </source>
</evidence>
<feature type="chain" id="PRO_5013360886" evidence="8">
    <location>
        <begin position="20"/>
        <end position="833"/>
    </location>
</feature>
<dbReference type="InterPro" id="IPR015500">
    <property type="entry name" value="Peptidase_S8_subtilisin-rel"/>
</dbReference>
<organism evidence="11 12">
    <name type="scientific">Pseudoalteromonas aliena</name>
    <dbReference type="NCBI Taxonomy" id="247523"/>
    <lineage>
        <taxon>Bacteria</taxon>
        <taxon>Pseudomonadati</taxon>
        <taxon>Pseudomonadota</taxon>
        <taxon>Gammaproteobacteria</taxon>
        <taxon>Alteromonadales</taxon>
        <taxon>Pseudoalteromonadaceae</taxon>
        <taxon>Pseudoalteromonas</taxon>
    </lineage>
</organism>
<dbReference type="InterPro" id="IPR008979">
    <property type="entry name" value="Galactose-bd-like_sf"/>
</dbReference>
<evidence type="ECO:0000313" key="11">
    <source>
        <dbReference type="EMBL" id="AQQ01359.1"/>
    </source>
</evidence>
<dbReference type="GO" id="GO:0006508">
    <property type="term" value="P:proteolysis"/>
    <property type="evidence" value="ECO:0007669"/>
    <property type="project" value="UniProtKB-KW"/>
</dbReference>
<keyword evidence="3 6" id="KW-0378">Hydrolase</keyword>
<dbReference type="GO" id="GO:0004252">
    <property type="term" value="F:serine-type endopeptidase activity"/>
    <property type="evidence" value="ECO:0007669"/>
    <property type="project" value="UniProtKB-UniRule"/>
</dbReference>
<evidence type="ECO:0000256" key="4">
    <source>
        <dbReference type="ARBA" id="ARBA00022825"/>
    </source>
</evidence>
<dbReference type="InterPro" id="IPR000601">
    <property type="entry name" value="PKD_dom"/>
</dbReference>
<dbReference type="RefSeq" id="WP_077538002.1">
    <property type="nucleotide sequence ID" value="NZ_CP019628.1"/>
</dbReference>
<evidence type="ECO:0000256" key="7">
    <source>
        <dbReference type="RuleBase" id="RU003355"/>
    </source>
</evidence>
<keyword evidence="2 6" id="KW-0645">Protease</keyword>
<evidence type="ECO:0000256" key="8">
    <source>
        <dbReference type="SAM" id="SignalP"/>
    </source>
</evidence>
<dbReference type="Gene3D" id="2.60.40.10">
    <property type="entry name" value="Immunoglobulins"/>
    <property type="match status" value="1"/>
</dbReference>
<dbReference type="InterPro" id="IPR051048">
    <property type="entry name" value="Peptidase_S8/S53_subtilisin"/>
</dbReference>
<feature type="domain" description="PKD" evidence="9">
    <location>
        <begin position="672"/>
        <end position="749"/>
    </location>
</feature>
<dbReference type="InterPro" id="IPR035986">
    <property type="entry name" value="PKD_dom_sf"/>
</dbReference>
<dbReference type="STRING" id="247523.B0W48_17240"/>
<dbReference type="InterPro" id="IPR022409">
    <property type="entry name" value="PKD/Chitinase_dom"/>
</dbReference>
<dbReference type="Pfam" id="PF18911">
    <property type="entry name" value="PKD_4"/>
    <property type="match status" value="1"/>
</dbReference>
<dbReference type="PROSITE" id="PS00138">
    <property type="entry name" value="SUBTILASE_SER"/>
    <property type="match status" value="1"/>
</dbReference>
<dbReference type="PROSITE" id="PS00137">
    <property type="entry name" value="SUBTILASE_HIS"/>
    <property type="match status" value="1"/>
</dbReference>
<dbReference type="SUPFAM" id="SSF52743">
    <property type="entry name" value="Subtilisin-like"/>
    <property type="match status" value="1"/>
</dbReference>
<dbReference type="InterPro" id="IPR023828">
    <property type="entry name" value="Peptidase_S8_Ser-AS"/>
</dbReference>
<evidence type="ECO:0000256" key="5">
    <source>
        <dbReference type="PIRSR" id="PIRSR615500-1"/>
    </source>
</evidence>
<keyword evidence="8" id="KW-0732">Signal</keyword>
<proteinExistence type="inferred from homology"/>
<dbReference type="SMART" id="SM00089">
    <property type="entry name" value="PKD"/>
    <property type="match status" value="1"/>
</dbReference>
<reference evidence="11 12" key="1">
    <citation type="submission" date="2017-02" db="EMBL/GenBank/DDBJ databases">
        <title>Complete genome sequence of the cold-active Pseudoalteromonas aliena strain EH1 isolated from Arctic seawater.</title>
        <authorList>
            <person name="Kim E."/>
            <person name="Heo E."/>
            <person name="Kim H."/>
            <person name="Kim D."/>
        </authorList>
    </citation>
    <scope>NUCLEOTIDE SEQUENCE [LARGE SCALE GENOMIC DNA]</scope>
    <source>
        <strain evidence="11 12">EH1</strain>
    </source>
</reference>
<dbReference type="SUPFAM" id="SSF49299">
    <property type="entry name" value="PKD domain"/>
    <property type="match status" value="1"/>
</dbReference>
<evidence type="ECO:0000256" key="2">
    <source>
        <dbReference type="ARBA" id="ARBA00022670"/>
    </source>
</evidence>
<dbReference type="InterPro" id="IPR002884">
    <property type="entry name" value="P_dom"/>
</dbReference>
<feature type="domain" description="P/Homo B" evidence="10">
    <location>
        <begin position="542"/>
        <end position="670"/>
    </location>
</feature>
<evidence type="ECO:0000259" key="9">
    <source>
        <dbReference type="PROSITE" id="PS50093"/>
    </source>
</evidence>
<dbReference type="PROSITE" id="PS50093">
    <property type="entry name" value="PKD"/>
    <property type="match status" value="1"/>
</dbReference>
<dbReference type="Gene3D" id="3.40.50.200">
    <property type="entry name" value="Peptidase S8/S53 domain"/>
    <property type="match status" value="1"/>
</dbReference>
<feature type="active site" description="Charge relay system" evidence="5 6">
    <location>
        <position position="220"/>
    </location>
</feature>
<evidence type="ECO:0000259" key="10">
    <source>
        <dbReference type="PROSITE" id="PS51829"/>
    </source>
</evidence>
<dbReference type="EMBL" id="CP019628">
    <property type="protein sequence ID" value="AQQ01359.1"/>
    <property type="molecule type" value="Genomic_DNA"/>
</dbReference>
<dbReference type="InterPro" id="IPR036852">
    <property type="entry name" value="Peptidase_S8/S53_dom_sf"/>
</dbReference>
<name>A0A1Q2H1W1_9GAMM</name>
<feature type="active site" description="Charge relay system" evidence="5 6">
    <location>
        <position position="165"/>
    </location>
</feature>
<dbReference type="KEGG" id="paln:B0W48_17240"/>
<comment type="similarity">
    <text evidence="1 6 7">Belongs to the peptidase S8 family.</text>
</comment>
<dbReference type="InterPro" id="IPR023827">
    <property type="entry name" value="Peptidase_S8_Asp-AS"/>
</dbReference>
<dbReference type="InterPro" id="IPR022398">
    <property type="entry name" value="Peptidase_S8_His-AS"/>
</dbReference>
<protein>
    <submittedName>
        <fullName evidence="11">Peptidase S8</fullName>
    </submittedName>
</protein>
<dbReference type="SUPFAM" id="SSF49785">
    <property type="entry name" value="Galactose-binding domain-like"/>
    <property type="match status" value="1"/>
</dbReference>
<dbReference type="Proteomes" id="UP000188243">
    <property type="component" value="Chromosome"/>
</dbReference>
<accession>A0A1Q2H1W1</accession>
<dbReference type="CDD" id="cd07473">
    <property type="entry name" value="Peptidases_S8_Subtilisin_like"/>
    <property type="match status" value="1"/>
</dbReference>
<dbReference type="InterPro" id="IPR034204">
    <property type="entry name" value="PfSUB1-like_cat_dom"/>
</dbReference>
<dbReference type="PROSITE" id="PS51829">
    <property type="entry name" value="P_HOMO_B"/>
    <property type="match status" value="1"/>
</dbReference>
<dbReference type="Pfam" id="PF01483">
    <property type="entry name" value="P_proprotein"/>
    <property type="match status" value="1"/>
</dbReference>
<dbReference type="Gene3D" id="2.60.120.260">
    <property type="entry name" value="Galactose-binding domain-like"/>
    <property type="match status" value="1"/>
</dbReference>
<dbReference type="CDD" id="cd00146">
    <property type="entry name" value="PKD"/>
    <property type="match status" value="1"/>
</dbReference>
<evidence type="ECO:0000256" key="1">
    <source>
        <dbReference type="ARBA" id="ARBA00011073"/>
    </source>
</evidence>
<dbReference type="InterPro" id="IPR000209">
    <property type="entry name" value="Peptidase_S8/S53_dom"/>
</dbReference>
<evidence type="ECO:0000256" key="3">
    <source>
        <dbReference type="ARBA" id="ARBA00022801"/>
    </source>
</evidence>
<dbReference type="PROSITE" id="PS00136">
    <property type="entry name" value="SUBTILASE_ASP"/>
    <property type="match status" value="1"/>
</dbReference>
<dbReference type="PANTHER" id="PTHR43399">
    <property type="entry name" value="SUBTILISIN-RELATED"/>
    <property type="match status" value="1"/>
</dbReference>
<feature type="active site" description="Charge relay system" evidence="5 6">
    <location>
        <position position="385"/>
    </location>
</feature>
<dbReference type="AlphaFoldDB" id="A0A1Q2H1W1"/>
<feature type="signal peptide" evidence="8">
    <location>
        <begin position="1"/>
        <end position="19"/>
    </location>
</feature>
<dbReference type="PROSITE" id="PS51892">
    <property type="entry name" value="SUBTILASE"/>
    <property type="match status" value="1"/>
</dbReference>
<evidence type="ECO:0000256" key="6">
    <source>
        <dbReference type="PROSITE-ProRule" id="PRU01240"/>
    </source>
</evidence>
<dbReference type="PRINTS" id="PR00723">
    <property type="entry name" value="SUBTILISIN"/>
</dbReference>
<dbReference type="PANTHER" id="PTHR43399:SF4">
    <property type="entry name" value="CELL WALL-ASSOCIATED PROTEASE"/>
    <property type="match status" value="1"/>
</dbReference>
<gene>
    <name evidence="11" type="ORF">B0W48_17240</name>
</gene>
<sequence length="833" mass="88045">MKTKLSIITLALLPCLAAAKLPDAGAIQQVASSSDSLIVKYKKNTSPQMRKQARTLVRAKITDLNNDEVDDSYTSLLSGRLAKFKISGMSTKDAIKLLKTHQAVEYVEPDYRVSIASLPNDPRFDELWGLNNEGQTGGTVDADIDAPEAWEISTGSRDVVVGVIDTGVDYTHNDLASNVWVNTAEIAGDGIDNDGNGYIDDIHGINAITNSGDPMDDEGHGSHVSGTIGASGNNATGIVGVNQEVSIVGCKFLDAQGNGSSSDAIKCIDYMVGLKNSGVNLRVLNNSWGGGGYSQALADAIASSEAAELLFVAAAGNDTIDNDVNPHYPSNYENASVLSVASTDQTDGISWFSHWGLTSVDMGAPGSAILSTTPGNSYASYSGTSMATPHVAGAAALVLSINPDLTTQELKELLMNSGDANTALQGKTVAGTRLNVHQALVDADPTPGFKLSVTPQSQQITAGETVTYTFTIGSIAGWDSEVTLDLASSLEGVSLSRTTANPGDDVELNVETTNDTPWGEYEFTVTASSGELVKTKTVELMIQPAGLNDFTYSNDDSVAIPDNSPEGARSVINVADELTIFGTAANVDITHTYSGDLVVKLISAQGSEVTLQSNIGGGNDDIVKRFTSDAFNGEVATGDWTLNVVDTGAADTGNINTWSLTFSALGEVSSQPPRADFTVDTQGLTALFVDTSSDVNNDITQWSWNFGDGATSADPRPVHTYSEPGSYTVELTVTDSEGNTDTSTQTVVVSNVDIELSLKRANKSRLDTMRVELSWESVGAESLDVYRNGELVDTTSDSGRYRDHVRKATLPTYDYKLCVTQNVCSNTITVSFD</sequence>
<dbReference type="Pfam" id="PF00082">
    <property type="entry name" value="Peptidase_S8"/>
    <property type="match status" value="1"/>
</dbReference>
<keyword evidence="4 6" id="KW-0720">Serine protease</keyword>